<evidence type="ECO:0000313" key="4">
    <source>
        <dbReference type="Proteomes" id="UP000557688"/>
    </source>
</evidence>
<feature type="region of interest" description="Disordered" evidence="1">
    <location>
        <begin position="1"/>
        <end position="20"/>
    </location>
</feature>
<dbReference type="PANTHER" id="PTHR30438">
    <property type="entry name" value="36 KDA ANTIGEN-RELATED"/>
    <property type="match status" value="1"/>
</dbReference>
<dbReference type="Proteomes" id="UP000557688">
    <property type="component" value="Unassembled WGS sequence"/>
</dbReference>
<keyword evidence="2" id="KW-1133">Transmembrane helix</keyword>
<accession>A0A839V0M7</accession>
<sequence>MTDETKPEGEHEPDGGRPPPRRGAIIVAVVLVVVLILVAIGLYLASRPPPQQVQGMIDTDTISISSKVPARVKTLLAHEGDAVRAGQAVAILESPELVASNHQASGALVSASAAQARADNGDRPETIASIASLWHSALAQADLAAVSARRAEALFAEGVIARQRRDEAVAARASSAANAEAAHQQYLKALAGSRPEDKVAAAGQVQVAQGGLGVSDALLADLTLVAPIDGEISQRFANPGEVVIPAAPLFSLIDLHDLWVTMNLREDQYGGIAMGHVLHGHIPALDDRAADFRVSFIRPQGDFATERTTRQSRGYDVRSFEVRARPVGDIPRLRPGMSVLFDWPQ</sequence>
<proteinExistence type="predicted"/>
<dbReference type="AlphaFoldDB" id="A0A839V0M7"/>
<keyword evidence="2" id="KW-0472">Membrane</keyword>
<evidence type="ECO:0000256" key="2">
    <source>
        <dbReference type="SAM" id="Phobius"/>
    </source>
</evidence>
<evidence type="ECO:0000256" key="1">
    <source>
        <dbReference type="SAM" id="MobiDB-lite"/>
    </source>
</evidence>
<dbReference type="EMBL" id="JACHXV010000003">
    <property type="protein sequence ID" value="MBB3173182.1"/>
    <property type="molecule type" value="Genomic_DNA"/>
</dbReference>
<name>A0A839V0M7_9PROT</name>
<dbReference type="RefSeq" id="WP_183274866.1">
    <property type="nucleotide sequence ID" value="NZ_JACHXV010000003.1"/>
</dbReference>
<dbReference type="SUPFAM" id="SSF111369">
    <property type="entry name" value="HlyD-like secretion proteins"/>
    <property type="match status" value="1"/>
</dbReference>
<organism evidence="3 4">
    <name type="scientific">Endobacter medicaginis</name>
    <dbReference type="NCBI Taxonomy" id="1181271"/>
    <lineage>
        <taxon>Bacteria</taxon>
        <taxon>Pseudomonadati</taxon>
        <taxon>Pseudomonadota</taxon>
        <taxon>Alphaproteobacteria</taxon>
        <taxon>Acetobacterales</taxon>
        <taxon>Acetobacteraceae</taxon>
        <taxon>Endobacter</taxon>
    </lineage>
</organism>
<keyword evidence="4" id="KW-1185">Reference proteome</keyword>
<dbReference type="Gene3D" id="2.40.50.100">
    <property type="match status" value="2"/>
</dbReference>
<comment type="caution">
    <text evidence="3">The sequence shown here is derived from an EMBL/GenBank/DDBJ whole genome shotgun (WGS) entry which is preliminary data.</text>
</comment>
<feature type="compositionally biased region" description="Basic and acidic residues" evidence="1">
    <location>
        <begin position="1"/>
        <end position="15"/>
    </location>
</feature>
<feature type="transmembrane region" description="Helical" evidence="2">
    <location>
        <begin position="23"/>
        <end position="45"/>
    </location>
</feature>
<protein>
    <submittedName>
        <fullName evidence="3">HlyD family secretion protein</fullName>
    </submittedName>
</protein>
<gene>
    <name evidence="3" type="ORF">FHR90_001000</name>
</gene>
<keyword evidence="2" id="KW-0812">Transmembrane</keyword>
<evidence type="ECO:0000313" key="3">
    <source>
        <dbReference type="EMBL" id="MBB3173182.1"/>
    </source>
</evidence>
<dbReference type="Gene3D" id="2.40.30.170">
    <property type="match status" value="1"/>
</dbReference>
<reference evidence="3 4" key="1">
    <citation type="submission" date="2020-08" db="EMBL/GenBank/DDBJ databases">
        <title>Genomic Encyclopedia of Type Strains, Phase III (KMG-III): the genomes of soil and plant-associated and newly described type strains.</title>
        <authorList>
            <person name="Whitman W."/>
        </authorList>
    </citation>
    <scope>NUCLEOTIDE SEQUENCE [LARGE SCALE GENOMIC DNA]</scope>
    <source>
        <strain evidence="3 4">CECT 8088</strain>
    </source>
</reference>